<dbReference type="Proteomes" id="UP000615446">
    <property type="component" value="Unassembled WGS sequence"/>
</dbReference>
<gene>
    <name evidence="1" type="ORF">RCL2_000840600</name>
</gene>
<protein>
    <submittedName>
        <fullName evidence="1">Uncharacterized protein</fullName>
    </submittedName>
</protein>
<sequence length="145" mass="16925">MQASFVKENEYEGTPCREESGENIMCRLIQWVISTTTYTLDTPSDHKVDVWVDIGHYGVPTYYVSKEVMESSNISDKLLMNFVNSCRNGEFSELLRRKWFVQGHQLSNHTEVIRAYNYVGKEQAERIEDSHHLPRDQFMIVGRNS</sequence>
<evidence type="ECO:0000313" key="1">
    <source>
        <dbReference type="EMBL" id="GES81148.1"/>
    </source>
</evidence>
<name>A0A8H3L8C2_9GLOM</name>
<dbReference type="EMBL" id="BLAL01000053">
    <property type="protein sequence ID" value="GES81148.1"/>
    <property type="molecule type" value="Genomic_DNA"/>
</dbReference>
<comment type="caution">
    <text evidence="1">The sequence shown here is derived from an EMBL/GenBank/DDBJ whole genome shotgun (WGS) entry which is preliminary data.</text>
</comment>
<organism evidence="1 2">
    <name type="scientific">Rhizophagus clarus</name>
    <dbReference type="NCBI Taxonomy" id="94130"/>
    <lineage>
        <taxon>Eukaryota</taxon>
        <taxon>Fungi</taxon>
        <taxon>Fungi incertae sedis</taxon>
        <taxon>Mucoromycota</taxon>
        <taxon>Glomeromycotina</taxon>
        <taxon>Glomeromycetes</taxon>
        <taxon>Glomerales</taxon>
        <taxon>Glomeraceae</taxon>
        <taxon>Rhizophagus</taxon>
    </lineage>
</organism>
<reference evidence="1" key="1">
    <citation type="submission" date="2019-10" db="EMBL/GenBank/DDBJ databases">
        <title>Conservation and host-specific expression of non-tandemly repeated heterogenous ribosome RNA gene in arbuscular mycorrhizal fungi.</title>
        <authorList>
            <person name="Maeda T."/>
            <person name="Kobayashi Y."/>
            <person name="Nakagawa T."/>
            <person name="Ezawa T."/>
            <person name="Yamaguchi K."/>
            <person name="Bino T."/>
            <person name="Nishimoto Y."/>
            <person name="Shigenobu S."/>
            <person name="Kawaguchi M."/>
        </authorList>
    </citation>
    <scope>NUCLEOTIDE SEQUENCE</scope>
    <source>
        <strain evidence="1">HR1</strain>
    </source>
</reference>
<dbReference type="AlphaFoldDB" id="A0A8H3L8C2"/>
<evidence type="ECO:0000313" key="2">
    <source>
        <dbReference type="Proteomes" id="UP000615446"/>
    </source>
</evidence>
<proteinExistence type="predicted"/>
<dbReference type="OrthoDB" id="2380618at2759"/>
<accession>A0A8H3L8C2</accession>